<evidence type="ECO:0000256" key="2">
    <source>
        <dbReference type="ARBA" id="ARBA00022857"/>
    </source>
</evidence>
<dbReference type="InterPro" id="IPR036291">
    <property type="entry name" value="NAD(P)-bd_dom_sf"/>
</dbReference>
<dbReference type="InterPro" id="IPR050259">
    <property type="entry name" value="SDR"/>
</dbReference>
<evidence type="ECO:0000256" key="1">
    <source>
        <dbReference type="ARBA" id="ARBA00006484"/>
    </source>
</evidence>
<gene>
    <name evidence="5" type="ORF">A3J58_01070</name>
</gene>
<dbReference type="PROSITE" id="PS00061">
    <property type="entry name" value="ADH_SHORT"/>
    <property type="match status" value="1"/>
</dbReference>
<dbReference type="PANTHER" id="PTHR42879">
    <property type="entry name" value="3-OXOACYL-(ACYL-CARRIER-PROTEIN) REDUCTASE"/>
    <property type="match status" value="1"/>
</dbReference>
<dbReference type="Proteomes" id="UP000178510">
    <property type="component" value="Unassembled WGS sequence"/>
</dbReference>
<dbReference type="InterPro" id="IPR020904">
    <property type="entry name" value="Sc_DH/Rdtase_CS"/>
</dbReference>
<dbReference type="Pfam" id="PF13561">
    <property type="entry name" value="adh_short_C2"/>
    <property type="match status" value="1"/>
</dbReference>
<sequence length="249" mass="26527">MKQKKHFGRKVAVVTGAERGIGRAVVCTLAAAGMDVVIVYHKDARAGETLARELDGLGMRAIAVRADVSDFASCRNLAQAVKKEFGRCDVLVNNAGVLSDKTLAKMSKAQWDLVIRTNLDGVFNVTKHMLPLIREGGAIINISSIIGTTGNFGQTNYAASKAGIIGFTKSLSREMGRQGITVNAIAPGLIDTAMIQSVREDKRNELIKRIPAGRMGTPEEVAYLVAFLASPRARYISGAVIGIDGGLTL</sequence>
<dbReference type="InterPro" id="IPR057326">
    <property type="entry name" value="KR_dom"/>
</dbReference>
<accession>A0A1G2KYF4</accession>
<comment type="caution">
    <text evidence="5">The sequence shown here is derived from an EMBL/GenBank/DDBJ whole genome shotgun (WGS) entry which is preliminary data.</text>
</comment>
<dbReference type="FunFam" id="3.40.50.720:FF:000115">
    <property type="entry name" value="3-oxoacyl-[acyl-carrier-protein] reductase FabG"/>
    <property type="match status" value="1"/>
</dbReference>
<protein>
    <submittedName>
        <fullName evidence="5">Beta-ketoacyl-ACP reductase</fullName>
    </submittedName>
</protein>
<evidence type="ECO:0000256" key="3">
    <source>
        <dbReference type="ARBA" id="ARBA00023002"/>
    </source>
</evidence>
<dbReference type="Gene3D" id="3.40.50.720">
    <property type="entry name" value="NAD(P)-binding Rossmann-like Domain"/>
    <property type="match status" value="1"/>
</dbReference>
<dbReference type="PRINTS" id="PR00080">
    <property type="entry name" value="SDRFAMILY"/>
</dbReference>
<comment type="similarity">
    <text evidence="1">Belongs to the short-chain dehydrogenases/reductases (SDR) family.</text>
</comment>
<keyword evidence="2" id="KW-0521">NADP</keyword>
<dbReference type="GO" id="GO:0032787">
    <property type="term" value="P:monocarboxylic acid metabolic process"/>
    <property type="evidence" value="ECO:0007669"/>
    <property type="project" value="UniProtKB-ARBA"/>
</dbReference>
<dbReference type="PANTHER" id="PTHR42879:SF2">
    <property type="entry name" value="3-OXOACYL-[ACYL-CARRIER-PROTEIN] REDUCTASE FABG"/>
    <property type="match status" value="1"/>
</dbReference>
<dbReference type="InterPro" id="IPR002347">
    <property type="entry name" value="SDR_fam"/>
</dbReference>
<organism evidence="5 6">
    <name type="scientific">Candidatus Sungbacteria bacterium RIFCSPHIGHO2_02_FULL_52_23</name>
    <dbReference type="NCBI Taxonomy" id="1802274"/>
    <lineage>
        <taxon>Bacteria</taxon>
        <taxon>Candidatus Sungiibacteriota</taxon>
    </lineage>
</organism>
<dbReference type="NCBIfam" id="NF005559">
    <property type="entry name" value="PRK07231.1"/>
    <property type="match status" value="1"/>
</dbReference>
<dbReference type="EMBL" id="MHQM01000007">
    <property type="protein sequence ID" value="OHA04244.1"/>
    <property type="molecule type" value="Genomic_DNA"/>
</dbReference>
<dbReference type="GO" id="GO:0016491">
    <property type="term" value="F:oxidoreductase activity"/>
    <property type="evidence" value="ECO:0007669"/>
    <property type="project" value="UniProtKB-KW"/>
</dbReference>
<evidence type="ECO:0000313" key="6">
    <source>
        <dbReference type="Proteomes" id="UP000178510"/>
    </source>
</evidence>
<name>A0A1G2KYF4_9BACT</name>
<dbReference type="NCBIfam" id="NF009466">
    <property type="entry name" value="PRK12826.1-2"/>
    <property type="match status" value="1"/>
</dbReference>
<dbReference type="PRINTS" id="PR00081">
    <property type="entry name" value="GDHRDH"/>
</dbReference>
<proteinExistence type="inferred from homology"/>
<reference evidence="5 6" key="1">
    <citation type="journal article" date="2016" name="Nat. Commun.">
        <title>Thousands of microbial genomes shed light on interconnected biogeochemical processes in an aquifer system.</title>
        <authorList>
            <person name="Anantharaman K."/>
            <person name="Brown C.T."/>
            <person name="Hug L.A."/>
            <person name="Sharon I."/>
            <person name="Castelle C.J."/>
            <person name="Probst A.J."/>
            <person name="Thomas B.C."/>
            <person name="Singh A."/>
            <person name="Wilkins M.J."/>
            <person name="Karaoz U."/>
            <person name="Brodie E.L."/>
            <person name="Williams K.H."/>
            <person name="Hubbard S.S."/>
            <person name="Banfield J.F."/>
        </authorList>
    </citation>
    <scope>NUCLEOTIDE SEQUENCE [LARGE SCALE GENOMIC DNA]</scope>
</reference>
<dbReference type="STRING" id="1802274.A3J58_01070"/>
<feature type="domain" description="Ketoreductase" evidence="4">
    <location>
        <begin position="10"/>
        <end position="188"/>
    </location>
</feature>
<evidence type="ECO:0000259" key="4">
    <source>
        <dbReference type="SMART" id="SM00822"/>
    </source>
</evidence>
<dbReference type="SMART" id="SM00822">
    <property type="entry name" value="PKS_KR"/>
    <property type="match status" value="1"/>
</dbReference>
<keyword evidence="3" id="KW-0560">Oxidoreductase</keyword>
<evidence type="ECO:0000313" key="5">
    <source>
        <dbReference type="EMBL" id="OHA04244.1"/>
    </source>
</evidence>
<dbReference type="SUPFAM" id="SSF51735">
    <property type="entry name" value="NAD(P)-binding Rossmann-fold domains"/>
    <property type="match status" value="1"/>
</dbReference>
<dbReference type="AlphaFoldDB" id="A0A1G2KYF4"/>